<proteinExistence type="predicted"/>
<sequence>MLKALVSLQSRVNSLRDEDGNAAEYGLIIAGVAVVIIVGLGVLAAALNGLFGEVALKL</sequence>
<dbReference type="InterPro" id="IPR007047">
    <property type="entry name" value="Flp_Fap"/>
</dbReference>
<name>A0A8J3GQ43_9MICO</name>
<evidence type="ECO:0000313" key="3">
    <source>
        <dbReference type="Proteomes" id="UP000617531"/>
    </source>
</evidence>
<keyword evidence="1" id="KW-0812">Transmembrane</keyword>
<reference evidence="2" key="1">
    <citation type="journal article" date="2014" name="Int. J. Syst. Evol. Microbiol.">
        <title>Complete genome sequence of Corynebacterium casei LMG S-19264T (=DSM 44701T), isolated from a smear-ripened cheese.</title>
        <authorList>
            <consortium name="US DOE Joint Genome Institute (JGI-PGF)"/>
            <person name="Walter F."/>
            <person name="Albersmeier A."/>
            <person name="Kalinowski J."/>
            <person name="Ruckert C."/>
        </authorList>
    </citation>
    <scope>NUCLEOTIDE SEQUENCE</scope>
    <source>
        <strain evidence="2">CGMCC 1.16548</strain>
    </source>
</reference>
<evidence type="ECO:0000256" key="1">
    <source>
        <dbReference type="SAM" id="Phobius"/>
    </source>
</evidence>
<evidence type="ECO:0000313" key="2">
    <source>
        <dbReference type="EMBL" id="GHF13597.1"/>
    </source>
</evidence>
<organism evidence="2 3">
    <name type="scientific">Pseudolysinimonas yzui</name>
    <dbReference type="NCBI Taxonomy" id="2708254"/>
    <lineage>
        <taxon>Bacteria</taxon>
        <taxon>Bacillati</taxon>
        <taxon>Actinomycetota</taxon>
        <taxon>Actinomycetes</taxon>
        <taxon>Micrococcales</taxon>
        <taxon>Microbacteriaceae</taxon>
        <taxon>Pseudolysinimonas</taxon>
    </lineage>
</organism>
<evidence type="ECO:0008006" key="4">
    <source>
        <dbReference type="Google" id="ProtNLM"/>
    </source>
</evidence>
<dbReference type="RefSeq" id="WP_191282675.1">
    <property type="nucleotide sequence ID" value="NZ_BNAI01000002.1"/>
</dbReference>
<dbReference type="EMBL" id="BNAI01000002">
    <property type="protein sequence ID" value="GHF13597.1"/>
    <property type="molecule type" value="Genomic_DNA"/>
</dbReference>
<keyword evidence="1" id="KW-0472">Membrane</keyword>
<dbReference type="AlphaFoldDB" id="A0A8J3GQ43"/>
<dbReference type="Pfam" id="PF04964">
    <property type="entry name" value="Flp_Fap"/>
    <property type="match status" value="1"/>
</dbReference>
<feature type="transmembrane region" description="Helical" evidence="1">
    <location>
        <begin position="25"/>
        <end position="51"/>
    </location>
</feature>
<keyword evidence="1" id="KW-1133">Transmembrane helix</keyword>
<keyword evidence="3" id="KW-1185">Reference proteome</keyword>
<comment type="caution">
    <text evidence="2">The sequence shown here is derived from an EMBL/GenBank/DDBJ whole genome shotgun (WGS) entry which is preliminary data.</text>
</comment>
<reference evidence="2" key="2">
    <citation type="submission" date="2020-09" db="EMBL/GenBank/DDBJ databases">
        <authorList>
            <person name="Sun Q."/>
            <person name="Zhou Y."/>
        </authorList>
    </citation>
    <scope>NUCLEOTIDE SEQUENCE</scope>
    <source>
        <strain evidence="2">CGMCC 1.16548</strain>
    </source>
</reference>
<dbReference type="Proteomes" id="UP000617531">
    <property type="component" value="Unassembled WGS sequence"/>
</dbReference>
<gene>
    <name evidence="2" type="ORF">GCM10011600_13130</name>
</gene>
<protein>
    <recommendedName>
        <fullName evidence="4">Flp family type IVb pilin</fullName>
    </recommendedName>
</protein>
<accession>A0A8J3GQ43</accession>